<keyword evidence="2" id="KW-1185">Reference proteome</keyword>
<evidence type="ECO:0000313" key="2">
    <source>
        <dbReference type="Proteomes" id="UP001229421"/>
    </source>
</evidence>
<organism evidence="1 2">
    <name type="scientific">Tagetes erecta</name>
    <name type="common">African marigold</name>
    <dbReference type="NCBI Taxonomy" id="13708"/>
    <lineage>
        <taxon>Eukaryota</taxon>
        <taxon>Viridiplantae</taxon>
        <taxon>Streptophyta</taxon>
        <taxon>Embryophyta</taxon>
        <taxon>Tracheophyta</taxon>
        <taxon>Spermatophyta</taxon>
        <taxon>Magnoliopsida</taxon>
        <taxon>eudicotyledons</taxon>
        <taxon>Gunneridae</taxon>
        <taxon>Pentapetalae</taxon>
        <taxon>asterids</taxon>
        <taxon>campanulids</taxon>
        <taxon>Asterales</taxon>
        <taxon>Asteraceae</taxon>
        <taxon>Asteroideae</taxon>
        <taxon>Heliantheae alliance</taxon>
        <taxon>Tageteae</taxon>
        <taxon>Tagetes</taxon>
    </lineage>
</organism>
<evidence type="ECO:0000313" key="1">
    <source>
        <dbReference type="EMBL" id="KAK1434702.1"/>
    </source>
</evidence>
<comment type="caution">
    <text evidence="1">The sequence shown here is derived from an EMBL/GenBank/DDBJ whole genome shotgun (WGS) entry which is preliminary data.</text>
</comment>
<reference evidence="1" key="1">
    <citation type="journal article" date="2023" name="bioRxiv">
        <title>Improved chromosome-level genome assembly for marigold (Tagetes erecta).</title>
        <authorList>
            <person name="Jiang F."/>
            <person name="Yuan L."/>
            <person name="Wang S."/>
            <person name="Wang H."/>
            <person name="Xu D."/>
            <person name="Wang A."/>
            <person name="Fan W."/>
        </authorList>
    </citation>
    <scope>NUCLEOTIDE SEQUENCE</scope>
    <source>
        <strain evidence="1">WSJ</strain>
        <tissue evidence="1">Leaf</tissue>
    </source>
</reference>
<sequence>MCHRITTLVLMRKICNVKKIHSSVPYFLVIKTVLDFELTVQAIILLCSVGVSLGGDGGEFSNVSAFDYELDDSAVASAYCYVSVGVDSANASSEGVS</sequence>
<dbReference type="EMBL" id="JAUHHV010000001">
    <property type="protein sequence ID" value="KAK1434702.1"/>
    <property type="molecule type" value="Genomic_DNA"/>
</dbReference>
<name>A0AAD8P782_TARER</name>
<proteinExistence type="predicted"/>
<protein>
    <submittedName>
        <fullName evidence="1">Uncharacterized protein</fullName>
    </submittedName>
</protein>
<dbReference type="Proteomes" id="UP001229421">
    <property type="component" value="Unassembled WGS sequence"/>
</dbReference>
<accession>A0AAD8P782</accession>
<dbReference type="AlphaFoldDB" id="A0AAD8P782"/>
<gene>
    <name evidence="1" type="ORF">QVD17_00451</name>
</gene>